<dbReference type="Proteomes" id="UP000185746">
    <property type="component" value="Chromosome"/>
</dbReference>
<sequence>MKRKGVGGQVKIHYHCRHCDTEVGSLPFESAAEALALIKKMDAEEEEERFLAYKKDGTLSVRCICEQCEQILQQSPSYYTLKKWLQ</sequence>
<dbReference type="AlphaFoldDB" id="A0A1D8JC74"/>
<keyword evidence="2" id="KW-1185">Reference proteome</keyword>
<proteinExistence type="predicted"/>
<evidence type="ECO:0000313" key="2">
    <source>
        <dbReference type="Proteomes" id="UP000185746"/>
    </source>
</evidence>
<accession>A0A1D8JC74</accession>
<dbReference type="EMBL" id="CP017560">
    <property type="protein sequence ID" value="AOV06308.1"/>
    <property type="molecule type" value="Genomic_DNA"/>
</dbReference>
<dbReference type="InterPro" id="IPR020115">
    <property type="entry name" value="Fin"/>
</dbReference>
<name>A0A1D8JC74_9BACL</name>
<evidence type="ECO:0008006" key="3">
    <source>
        <dbReference type="Google" id="ProtNLM"/>
    </source>
</evidence>
<reference evidence="1 2" key="1">
    <citation type="submission" date="2016-09" db="EMBL/GenBank/DDBJ databases">
        <title>Complete genome sequence of the Lysinibacillus sphaericus LMG 22257, a specie of Bacillus with ureolytic activity that can effectively biodeposit calcium carbonate.</title>
        <authorList>
            <person name="Yan W."/>
        </authorList>
    </citation>
    <scope>NUCLEOTIDE SEQUENCE [LARGE SCALE GENOMIC DNA]</scope>
    <source>
        <strain evidence="1 2">LMG 22257</strain>
    </source>
</reference>
<dbReference type="KEGG" id="surl:BI350_00850"/>
<gene>
    <name evidence="1" type="ORF">BI350_00850</name>
</gene>
<evidence type="ECO:0000313" key="1">
    <source>
        <dbReference type="EMBL" id="AOV06308.1"/>
    </source>
</evidence>
<dbReference type="Pfam" id="PF10955">
    <property type="entry name" value="Fin"/>
    <property type="match status" value="1"/>
</dbReference>
<dbReference type="GO" id="GO:0010468">
    <property type="term" value="P:regulation of gene expression"/>
    <property type="evidence" value="ECO:0007669"/>
    <property type="project" value="InterPro"/>
</dbReference>
<protein>
    <recommendedName>
        <fullName evidence="3">Peptide ABC transporter permease</fullName>
    </recommendedName>
</protein>
<organism evidence="1 2">
    <name type="scientific">Sporosarcina ureilytica</name>
    <dbReference type="NCBI Taxonomy" id="298596"/>
    <lineage>
        <taxon>Bacteria</taxon>
        <taxon>Bacillati</taxon>
        <taxon>Bacillota</taxon>
        <taxon>Bacilli</taxon>
        <taxon>Bacillales</taxon>
        <taxon>Caryophanaceae</taxon>
        <taxon>Sporosarcina</taxon>
    </lineage>
</organism>